<proteinExistence type="predicted"/>
<keyword evidence="2" id="KW-1185">Reference proteome</keyword>
<protein>
    <submittedName>
        <fullName evidence="1">Uncharacterized protein</fullName>
    </submittedName>
</protein>
<evidence type="ECO:0000313" key="1">
    <source>
        <dbReference type="EMBL" id="MDG3494531.1"/>
    </source>
</evidence>
<name>A0A9X4MB68_9CYAN</name>
<dbReference type="AlphaFoldDB" id="A0A9X4MB68"/>
<reference evidence="1" key="1">
    <citation type="submission" date="2019-05" db="EMBL/GenBank/DDBJ databases">
        <title>Whole genome sequencing of Pseudanabaena catenata USMAC16.</title>
        <authorList>
            <person name="Khan Z."/>
            <person name="Omar W.M."/>
            <person name="Convey P."/>
            <person name="Merican F."/>
            <person name="Najimudin N."/>
        </authorList>
    </citation>
    <scope>NUCLEOTIDE SEQUENCE</scope>
    <source>
        <strain evidence="1">USMAC16</strain>
    </source>
</reference>
<comment type="caution">
    <text evidence="1">The sequence shown here is derived from an EMBL/GenBank/DDBJ whole genome shotgun (WGS) entry which is preliminary data.</text>
</comment>
<evidence type="ECO:0000313" key="2">
    <source>
        <dbReference type="Proteomes" id="UP001152872"/>
    </source>
</evidence>
<dbReference type="EMBL" id="VBTY01000051">
    <property type="protein sequence ID" value="MDG3494531.1"/>
    <property type="molecule type" value="Genomic_DNA"/>
</dbReference>
<dbReference type="Proteomes" id="UP001152872">
    <property type="component" value="Unassembled WGS sequence"/>
</dbReference>
<accession>A0A9X4MB68</accession>
<organism evidence="1 2">
    <name type="scientific">Pseudanabaena catenata USMAC16</name>
    <dbReference type="NCBI Taxonomy" id="1855837"/>
    <lineage>
        <taxon>Bacteria</taxon>
        <taxon>Bacillati</taxon>
        <taxon>Cyanobacteriota</taxon>
        <taxon>Cyanophyceae</taxon>
        <taxon>Pseudanabaenales</taxon>
        <taxon>Pseudanabaenaceae</taxon>
        <taxon>Pseudanabaena</taxon>
    </lineage>
</organism>
<gene>
    <name evidence="1" type="ORF">FEV09_08155</name>
</gene>
<sequence length="41" mass="4822">MPLLSWQLWLARQLVIDTPLPWQKPQTNLTLVVSLRALPHF</sequence>